<sequence>MCQHRPAQTQRWRCMEELMDQTRGLSGGTATGAVSTGRAALPAARIVTADIMCKAIAPSSPQMSACPLSSRFPPTLGDARNVFLDSKESILTR</sequence>
<protein>
    <submittedName>
        <fullName evidence="1">Uncharacterized protein</fullName>
    </submittedName>
</protein>
<gene>
    <name evidence="1" type="ordered locus">LOC_Os12g17200</name>
</gene>
<name>Q2QU77_ORYSJ</name>
<organism evidence="1">
    <name type="scientific">Oryza sativa subsp. japonica</name>
    <name type="common">Rice</name>
    <dbReference type="NCBI Taxonomy" id="39947"/>
    <lineage>
        <taxon>Eukaryota</taxon>
        <taxon>Viridiplantae</taxon>
        <taxon>Streptophyta</taxon>
        <taxon>Embryophyta</taxon>
        <taxon>Tracheophyta</taxon>
        <taxon>Spermatophyta</taxon>
        <taxon>Magnoliopsida</taxon>
        <taxon>Liliopsida</taxon>
        <taxon>Poales</taxon>
        <taxon>Poaceae</taxon>
        <taxon>BOP clade</taxon>
        <taxon>Oryzoideae</taxon>
        <taxon>Oryzeae</taxon>
        <taxon>Oryzinae</taxon>
        <taxon>Oryza</taxon>
        <taxon>Oryza sativa</taxon>
    </lineage>
</organism>
<dbReference type="AlphaFoldDB" id="Q2QU77"/>
<accession>Q2QU77</accession>
<proteinExistence type="predicted"/>
<reference evidence="1" key="1">
    <citation type="journal article" date="2005" name="BMC Biol.">
        <title>The sequence of rice chromosomes 11 and 12, rich in disease resistance genes and recent gene duplications.</title>
        <authorList>
            <consortium name="The rice chromosomes 11 and 12 sequencing consortia"/>
        </authorList>
    </citation>
    <scope>NUCLEOTIDE SEQUENCE [LARGE SCALE GENOMIC DNA]</scope>
</reference>
<reference evidence="1" key="3">
    <citation type="submission" date="2006-01" db="EMBL/GenBank/DDBJ databases">
        <authorList>
            <person name="Buell R."/>
        </authorList>
    </citation>
    <scope>NUCLEOTIDE SEQUENCE</scope>
</reference>
<evidence type="ECO:0000313" key="1">
    <source>
        <dbReference type="EMBL" id="ABA97387.1"/>
    </source>
</evidence>
<reference evidence="1" key="2">
    <citation type="submission" date="2005-04" db="EMBL/GenBank/DDBJ databases">
        <authorList>
            <person name="Buell C.R."/>
            <person name="Wing R.A."/>
            <person name="McCombie W.A."/>
            <person name="Ouyang S."/>
        </authorList>
    </citation>
    <scope>NUCLEOTIDE SEQUENCE</scope>
</reference>
<dbReference type="EMBL" id="DP000011">
    <property type="protein sequence ID" value="ABA97387.1"/>
    <property type="molecule type" value="Genomic_DNA"/>
</dbReference>